<reference evidence="1 2" key="1">
    <citation type="submission" date="2018-11" db="EMBL/GenBank/DDBJ databases">
        <title>Genomic Encyclopedia of Type Strains, Phase IV (KMG-IV): sequencing the most valuable type-strain genomes for metagenomic binning, comparative biology and taxonomic classification.</title>
        <authorList>
            <person name="Goeker M."/>
        </authorList>
    </citation>
    <scope>NUCLEOTIDE SEQUENCE [LARGE SCALE GENOMIC DNA]</scope>
    <source>
        <strain evidence="1 2">DSM 100316</strain>
    </source>
</reference>
<dbReference type="EMBL" id="RKHR01000003">
    <property type="protein sequence ID" value="ROS05728.1"/>
    <property type="molecule type" value="Genomic_DNA"/>
</dbReference>
<protein>
    <submittedName>
        <fullName evidence="1">AlpA family transcriptional regulator</fullName>
    </submittedName>
</protein>
<dbReference type="AlphaFoldDB" id="A0A3N2E0U6"/>
<proteinExistence type="predicted"/>
<dbReference type="InterPro" id="IPR010260">
    <property type="entry name" value="AlpA"/>
</dbReference>
<organism evidence="1 2">
    <name type="scientific">Sinobacterium caligoides</name>
    <dbReference type="NCBI Taxonomy" id="933926"/>
    <lineage>
        <taxon>Bacteria</taxon>
        <taxon>Pseudomonadati</taxon>
        <taxon>Pseudomonadota</taxon>
        <taxon>Gammaproteobacteria</taxon>
        <taxon>Cellvibrionales</taxon>
        <taxon>Spongiibacteraceae</taxon>
        <taxon>Sinobacterium</taxon>
    </lineage>
</organism>
<sequence length="68" mass="7670">MNTSNITPERILKLAEVKSRTSCSTTFIYEKISTGEFPKQLQITPRSVGWLESEINGWIAEKAAQRIA</sequence>
<evidence type="ECO:0000313" key="1">
    <source>
        <dbReference type="EMBL" id="ROS05728.1"/>
    </source>
</evidence>
<dbReference type="InterPro" id="IPR052931">
    <property type="entry name" value="Prophage_regulatory_activator"/>
</dbReference>
<dbReference type="Gene3D" id="1.10.238.160">
    <property type="match status" value="1"/>
</dbReference>
<dbReference type="RefSeq" id="WP_123711623.1">
    <property type="nucleotide sequence ID" value="NZ_RKHR01000003.1"/>
</dbReference>
<name>A0A3N2E0U6_9GAMM</name>
<dbReference type="PANTHER" id="PTHR36154">
    <property type="entry name" value="DNA-BINDING TRANSCRIPTIONAL ACTIVATOR ALPA"/>
    <property type="match status" value="1"/>
</dbReference>
<comment type="caution">
    <text evidence="1">The sequence shown here is derived from an EMBL/GenBank/DDBJ whole genome shotgun (WGS) entry which is preliminary data.</text>
</comment>
<keyword evidence="2" id="KW-1185">Reference proteome</keyword>
<gene>
    <name evidence="1" type="ORF">EDC56_1278</name>
</gene>
<dbReference type="OrthoDB" id="8455288at2"/>
<dbReference type="Proteomes" id="UP000275394">
    <property type="component" value="Unassembled WGS sequence"/>
</dbReference>
<dbReference type="Pfam" id="PF05930">
    <property type="entry name" value="Phage_AlpA"/>
    <property type="match status" value="1"/>
</dbReference>
<dbReference type="PANTHER" id="PTHR36154:SF1">
    <property type="entry name" value="DNA-BINDING TRANSCRIPTIONAL ACTIVATOR ALPA"/>
    <property type="match status" value="1"/>
</dbReference>
<accession>A0A3N2E0U6</accession>
<evidence type="ECO:0000313" key="2">
    <source>
        <dbReference type="Proteomes" id="UP000275394"/>
    </source>
</evidence>